<dbReference type="GO" id="GO:0042274">
    <property type="term" value="P:ribosomal small subunit biogenesis"/>
    <property type="evidence" value="ECO:0007669"/>
    <property type="project" value="TreeGrafter"/>
</dbReference>
<evidence type="ECO:0000313" key="5">
    <source>
        <dbReference type="EMBL" id="CEK96452.1"/>
    </source>
</evidence>
<dbReference type="PANTHER" id="PTHR11278">
    <property type="entry name" value="40S RIBOSOMAL PROTEIN S7"/>
    <property type="match status" value="1"/>
</dbReference>
<dbReference type="PANTHER" id="PTHR11278:SF0">
    <property type="entry name" value="SMALL RIBOSOMAL SUBUNIT PROTEIN ES7"/>
    <property type="match status" value="1"/>
</dbReference>
<keyword evidence="2 4" id="KW-0689">Ribosomal protein</keyword>
<evidence type="ECO:0000256" key="1">
    <source>
        <dbReference type="ARBA" id="ARBA00007820"/>
    </source>
</evidence>
<dbReference type="GO" id="GO:0003735">
    <property type="term" value="F:structural constituent of ribosome"/>
    <property type="evidence" value="ECO:0007669"/>
    <property type="project" value="InterPro"/>
</dbReference>
<dbReference type="Pfam" id="PF01251">
    <property type="entry name" value="Ribosomal_S7e"/>
    <property type="match status" value="1"/>
</dbReference>
<dbReference type="EMBL" id="HACG01049587">
    <property type="protein sequence ID" value="CEK96452.1"/>
    <property type="molecule type" value="Transcribed_RNA"/>
</dbReference>
<name>A0A0B7BU87_9EUPU</name>
<organism evidence="5">
    <name type="scientific">Arion vulgaris</name>
    <dbReference type="NCBI Taxonomy" id="1028688"/>
    <lineage>
        <taxon>Eukaryota</taxon>
        <taxon>Metazoa</taxon>
        <taxon>Spiralia</taxon>
        <taxon>Lophotrochozoa</taxon>
        <taxon>Mollusca</taxon>
        <taxon>Gastropoda</taxon>
        <taxon>Heterobranchia</taxon>
        <taxon>Euthyneura</taxon>
        <taxon>Panpulmonata</taxon>
        <taxon>Eupulmonata</taxon>
        <taxon>Stylommatophora</taxon>
        <taxon>Helicina</taxon>
        <taxon>Arionoidea</taxon>
        <taxon>Arionidae</taxon>
        <taxon>Arion</taxon>
    </lineage>
</organism>
<evidence type="ECO:0000256" key="2">
    <source>
        <dbReference type="ARBA" id="ARBA00022980"/>
    </source>
</evidence>
<dbReference type="AlphaFoldDB" id="A0A0B7BU87"/>
<accession>A0A0B7BU87</accession>
<comment type="similarity">
    <text evidence="1 4">Belongs to the eukaryotic ribosomal protein eS7 family.</text>
</comment>
<dbReference type="InterPro" id="IPR000554">
    <property type="entry name" value="Ribosomal_eS7"/>
</dbReference>
<reference evidence="5" key="1">
    <citation type="submission" date="2014-12" db="EMBL/GenBank/DDBJ databases">
        <title>Insight into the proteome of Arion vulgaris.</title>
        <authorList>
            <person name="Aradska J."/>
            <person name="Bulat T."/>
            <person name="Smidak R."/>
            <person name="Sarate P."/>
            <person name="Gangsoo J."/>
            <person name="Sialana F."/>
            <person name="Bilban M."/>
            <person name="Lubec G."/>
        </authorList>
    </citation>
    <scope>NUCLEOTIDE SEQUENCE</scope>
    <source>
        <tissue evidence="5">Skin</tissue>
    </source>
</reference>
<sequence length="191" mass="21517">MVGEFPKLVKPEGAVVEDVEKSVASALQELESAEKGVQDLYIVGAKEVELAGKKSIVVYIPVPQIKQYQKLHLEITRNLEKKFGGAHVVLVAKRRVLPKPLRGKKHRTSKQVRTRTRTLTHVQEAILNDLVFPAEIIGKRIRVKLDGKKLMRVHLDKSQETNVGHKTETFTSVYKALTGKDAVFEFQTPLF</sequence>
<dbReference type="GO" id="GO:0032040">
    <property type="term" value="C:small-subunit processome"/>
    <property type="evidence" value="ECO:0007669"/>
    <property type="project" value="TreeGrafter"/>
</dbReference>
<protein>
    <recommendedName>
        <fullName evidence="4">40S ribosomal protein S7</fullName>
    </recommendedName>
</protein>
<keyword evidence="3 4" id="KW-0687">Ribonucleoprotein</keyword>
<gene>
    <name evidence="5" type="primary">ORF212136</name>
</gene>
<dbReference type="GO" id="GO:0006364">
    <property type="term" value="P:rRNA processing"/>
    <property type="evidence" value="ECO:0007669"/>
    <property type="project" value="TreeGrafter"/>
</dbReference>
<dbReference type="GO" id="GO:0006412">
    <property type="term" value="P:translation"/>
    <property type="evidence" value="ECO:0007669"/>
    <property type="project" value="InterPro"/>
</dbReference>
<dbReference type="GO" id="GO:0030686">
    <property type="term" value="C:90S preribosome"/>
    <property type="evidence" value="ECO:0007669"/>
    <property type="project" value="TreeGrafter"/>
</dbReference>
<evidence type="ECO:0000256" key="4">
    <source>
        <dbReference type="RuleBase" id="RU364105"/>
    </source>
</evidence>
<proteinExistence type="inferred from homology"/>
<dbReference type="GO" id="GO:0022627">
    <property type="term" value="C:cytosolic small ribosomal subunit"/>
    <property type="evidence" value="ECO:0007669"/>
    <property type="project" value="TreeGrafter"/>
</dbReference>
<evidence type="ECO:0000256" key="3">
    <source>
        <dbReference type="ARBA" id="ARBA00023274"/>
    </source>
</evidence>